<keyword evidence="2" id="KW-1185">Reference proteome</keyword>
<name>A0ACC2BLR0_DIPCM</name>
<evidence type="ECO:0000313" key="1">
    <source>
        <dbReference type="EMBL" id="KAJ7530439.1"/>
    </source>
</evidence>
<gene>
    <name evidence="1" type="ORF">O6H91_14G003900</name>
</gene>
<dbReference type="Proteomes" id="UP001162992">
    <property type="component" value="Chromosome 14"/>
</dbReference>
<proteinExistence type="predicted"/>
<sequence length="114" mass="13936">MCNFQWKERLGLKDEKRTRALLQMERKKRWIKQLHDLKAKQYQFWIQQLVLFYDDRRELFPGKMTPIWLGPYVLKKVSKNNTIILYYVIRRVVTWLHPSTLTKSNPIMHDGTTK</sequence>
<dbReference type="EMBL" id="CM055105">
    <property type="protein sequence ID" value="KAJ7530439.1"/>
    <property type="molecule type" value="Genomic_DNA"/>
</dbReference>
<protein>
    <submittedName>
        <fullName evidence="1">Uncharacterized protein</fullName>
    </submittedName>
</protein>
<reference evidence="2" key="1">
    <citation type="journal article" date="2024" name="Proc. Natl. Acad. Sci. U.S.A.">
        <title>Extraordinary preservation of gene collinearity over three hundred million years revealed in homosporous lycophytes.</title>
        <authorList>
            <person name="Li C."/>
            <person name="Wickell D."/>
            <person name="Kuo L.Y."/>
            <person name="Chen X."/>
            <person name="Nie B."/>
            <person name="Liao X."/>
            <person name="Peng D."/>
            <person name="Ji J."/>
            <person name="Jenkins J."/>
            <person name="Williams M."/>
            <person name="Shu S."/>
            <person name="Plott C."/>
            <person name="Barry K."/>
            <person name="Rajasekar S."/>
            <person name="Grimwood J."/>
            <person name="Han X."/>
            <person name="Sun S."/>
            <person name="Hou Z."/>
            <person name="He W."/>
            <person name="Dai G."/>
            <person name="Sun C."/>
            <person name="Schmutz J."/>
            <person name="Leebens-Mack J.H."/>
            <person name="Li F.W."/>
            <person name="Wang L."/>
        </authorList>
    </citation>
    <scope>NUCLEOTIDE SEQUENCE [LARGE SCALE GENOMIC DNA]</scope>
    <source>
        <strain evidence="2">cv. PW_Plant_1</strain>
    </source>
</reference>
<organism evidence="1 2">
    <name type="scientific">Diphasiastrum complanatum</name>
    <name type="common">Issler's clubmoss</name>
    <name type="synonym">Lycopodium complanatum</name>
    <dbReference type="NCBI Taxonomy" id="34168"/>
    <lineage>
        <taxon>Eukaryota</taxon>
        <taxon>Viridiplantae</taxon>
        <taxon>Streptophyta</taxon>
        <taxon>Embryophyta</taxon>
        <taxon>Tracheophyta</taxon>
        <taxon>Lycopodiopsida</taxon>
        <taxon>Lycopodiales</taxon>
        <taxon>Lycopodiaceae</taxon>
        <taxon>Lycopodioideae</taxon>
        <taxon>Diphasiastrum</taxon>
    </lineage>
</organism>
<accession>A0ACC2BLR0</accession>
<comment type="caution">
    <text evidence="1">The sequence shown here is derived from an EMBL/GenBank/DDBJ whole genome shotgun (WGS) entry which is preliminary data.</text>
</comment>
<evidence type="ECO:0000313" key="2">
    <source>
        <dbReference type="Proteomes" id="UP001162992"/>
    </source>
</evidence>